<dbReference type="OrthoDB" id="41532at2759"/>
<evidence type="ECO:0000259" key="13">
    <source>
        <dbReference type="PROSITE" id="PS51186"/>
    </source>
</evidence>
<sequence length="243" mass="27891">MADNNKTTTKTINDLKLVQLQEGNLNNVMEYLTKHFIPNEPTARSVGMSGSDGWEITEATVQTCLKFPYSYVLKTEKNEIVAIRLASVIERPKLNETCERGNDDKFMSSKETKQQSEKETKRIAMSAIEIKQLLETLELKIWDLVPTSTKKLLAIMIISTHEKYTGRGLMRELLTFDLTEQKRDGIQGGISEATAINSQKLFAKLGFEVLYQINYNEWLDKNNKQIFKCDDQTDCAQLVYRLY</sequence>
<dbReference type="Proteomes" id="UP000276991">
    <property type="component" value="Unassembled WGS sequence"/>
</dbReference>
<organism evidence="14 15">
    <name type="scientific">Acanthocheilonema viteae</name>
    <name type="common">Filarial nematode worm</name>
    <name type="synonym">Dipetalonema viteae</name>
    <dbReference type="NCBI Taxonomy" id="6277"/>
    <lineage>
        <taxon>Eukaryota</taxon>
        <taxon>Metazoa</taxon>
        <taxon>Ecdysozoa</taxon>
        <taxon>Nematoda</taxon>
        <taxon>Chromadorea</taxon>
        <taxon>Rhabditida</taxon>
        <taxon>Spirurina</taxon>
        <taxon>Spiruromorpha</taxon>
        <taxon>Filarioidea</taxon>
        <taxon>Onchocercidae</taxon>
        <taxon>Acanthocheilonema</taxon>
    </lineage>
</organism>
<feature type="domain" description="N-acetyltransferase" evidence="13">
    <location>
        <begin position="81"/>
        <end position="225"/>
    </location>
</feature>
<accession>A0A498S770</accession>
<dbReference type="PANTHER" id="PTHR20905:SF30">
    <property type="entry name" value="N-ACETYLTRANSFERASE DOMAIN-CONTAINING PROTEIN"/>
    <property type="match status" value="1"/>
</dbReference>
<comment type="similarity">
    <text evidence="3">Belongs to the acetyltransferase family. AANAT subfamily.</text>
</comment>
<comment type="catalytic activity">
    <reaction evidence="5">
        <text>dopamine + (9Z)-octadecenoyl-CoA = N-(9Z-octadecanoyl)-dopamine + CoA + H(+)</text>
        <dbReference type="Rhea" id="RHEA:51380"/>
        <dbReference type="ChEBI" id="CHEBI:15378"/>
        <dbReference type="ChEBI" id="CHEBI:31883"/>
        <dbReference type="ChEBI" id="CHEBI:57287"/>
        <dbReference type="ChEBI" id="CHEBI:57387"/>
        <dbReference type="ChEBI" id="CHEBI:59905"/>
    </reaction>
    <physiologicalReaction direction="left-to-right" evidence="5">
        <dbReference type="Rhea" id="RHEA:51381"/>
    </physiologicalReaction>
</comment>
<evidence type="ECO:0000256" key="6">
    <source>
        <dbReference type="ARBA" id="ARBA00050849"/>
    </source>
</evidence>
<keyword evidence="15" id="KW-1185">Reference proteome</keyword>
<proteinExistence type="inferred from homology"/>
<evidence type="ECO:0000256" key="4">
    <source>
        <dbReference type="ARBA" id="ARBA00039114"/>
    </source>
</evidence>
<evidence type="ECO:0000256" key="9">
    <source>
        <dbReference type="ARBA" id="ARBA00051823"/>
    </source>
</evidence>
<dbReference type="STRING" id="6277.A0A498S770"/>
<evidence type="ECO:0000256" key="8">
    <source>
        <dbReference type="ARBA" id="ARBA00051711"/>
    </source>
</evidence>
<evidence type="ECO:0000256" key="2">
    <source>
        <dbReference type="ARBA" id="ARBA00037926"/>
    </source>
</evidence>
<name>A0A498S770_ACAVI</name>
<evidence type="ECO:0000313" key="15">
    <source>
        <dbReference type="Proteomes" id="UP000276991"/>
    </source>
</evidence>
<evidence type="ECO:0000256" key="11">
    <source>
        <dbReference type="ARBA" id="ARBA00052335"/>
    </source>
</evidence>
<dbReference type="EMBL" id="UPTC01000577">
    <property type="protein sequence ID" value="VBB29287.1"/>
    <property type="molecule type" value="Genomic_DNA"/>
</dbReference>
<comment type="catalytic activity">
    <reaction evidence="7">
        <text>serotonin + (5Z,8Z,11Z,14Z)-eicosatetraenoyl-CoA = N-[(5Z,8Z,11Z,14Z)-eicosatetraenoyl]-serotonin + CoA + H(+)</text>
        <dbReference type="Rhea" id="RHEA:51396"/>
        <dbReference type="ChEBI" id="CHEBI:15378"/>
        <dbReference type="ChEBI" id="CHEBI:57287"/>
        <dbReference type="ChEBI" id="CHEBI:57368"/>
        <dbReference type="ChEBI" id="CHEBI:132255"/>
        <dbReference type="ChEBI" id="CHEBI:350546"/>
    </reaction>
    <physiologicalReaction direction="left-to-right" evidence="7">
        <dbReference type="Rhea" id="RHEA:51397"/>
    </physiologicalReaction>
</comment>
<comment type="catalytic activity">
    <reaction evidence="6">
        <text>serotonin + octadecanoyl-CoA = N-octadecanoyl-serotonin + CoA + H(+)</text>
        <dbReference type="Rhea" id="RHEA:51400"/>
        <dbReference type="ChEBI" id="CHEBI:15378"/>
        <dbReference type="ChEBI" id="CHEBI:57287"/>
        <dbReference type="ChEBI" id="CHEBI:57394"/>
        <dbReference type="ChEBI" id="CHEBI:134065"/>
        <dbReference type="ChEBI" id="CHEBI:350546"/>
    </reaction>
    <physiologicalReaction direction="left-to-right" evidence="6">
        <dbReference type="Rhea" id="RHEA:51401"/>
    </physiologicalReaction>
</comment>
<evidence type="ECO:0000256" key="1">
    <source>
        <dbReference type="ARBA" id="ARBA00022679"/>
    </source>
</evidence>
<evidence type="ECO:0000256" key="10">
    <source>
        <dbReference type="ARBA" id="ARBA00052178"/>
    </source>
</evidence>
<keyword evidence="1" id="KW-0808">Transferase</keyword>
<dbReference type="FunFam" id="3.40.630.30:FF:000046">
    <property type="entry name" value="Dopamine N-acetyltransferase"/>
    <property type="match status" value="1"/>
</dbReference>
<gene>
    <name evidence="14" type="ORF">NAV_LOCUS4092</name>
</gene>
<dbReference type="PROSITE" id="PS51186">
    <property type="entry name" value="GNAT"/>
    <property type="match status" value="1"/>
</dbReference>
<dbReference type="Gene3D" id="3.40.630.30">
    <property type="match status" value="1"/>
</dbReference>
<comment type="catalytic activity">
    <reaction evidence="9">
        <text>serotonin + (9Z)-octadecenoyl-CoA = N-(9Z-octadecenoyl)-serotonin + CoA + H(+)</text>
        <dbReference type="Rhea" id="RHEA:51392"/>
        <dbReference type="ChEBI" id="CHEBI:15378"/>
        <dbReference type="ChEBI" id="CHEBI:57287"/>
        <dbReference type="ChEBI" id="CHEBI:57387"/>
        <dbReference type="ChEBI" id="CHEBI:134064"/>
        <dbReference type="ChEBI" id="CHEBI:350546"/>
    </reaction>
    <physiologicalReaction direction="left-to-right" evidence="9">
        <dbReference type="Rhea" id="RHEA:51393"/>
    </physiologicalReaction>
</comment>
<comment type="catalytic activity">
    <reaction evidence="8">
        <text>dopamine + acetyl-CoA = N-acetyldopamine + CoA + H(+)</text>
        <dbReference type="Rhea" id="RHEA:51388"/>
        <dbReference type="ChEBI" id="CHEBI:15378"/>
        <dbReference type="ChEBI" id="CHEBI:57287"/>
        <dbReference type="ChEBI" id="CHEBI:57288"/>
        <dbReference type="ChEBI" id="CHEBI:59905"/>
        <dbReference type="ChEBI" id="CHEBI:125678"/>
    </reaction>
    <physiologicalReaction direction="left-to-right" evidence="8">
        <dbReference type="Rhea" id="RHEA:51389"/>
    </physiologicalReaction>
</comment>
<reference evidence="14 15" key="1">
    <citation type="submission" date="2018-08" db="EMBL/GenBank/DDBJ databases">
        <authorList>
            <person name="Laetsch R D."/>
            <person name="Stevens L."/>
            <person name="Kumar S."/>
            <person name="Blaxter L. M."/>
        </authorList>
    </citation>
    <scope>NUCLEOTIDE SEQUENCE [LARGE SCALE GENOMIC DNA]</scope>
</reference>
<comment type="catalytic activity">
    <reaction evidence="10">
        <text>serotonin + hexadecanoyl-CoA = N-hexadecanoyl-serotonin + CoA + H(+)</text>
        <dbReference type="Rhea" id="RHEA:51384"/>
        <dbReference type="ChEBI" id="CHEBI:15378"/>
        <dbReference type="ChEBI" id="CHEBI:57287"/>
        <dbReference type="ChEBI" id="CHEBI:57379"/>
        <dbReference type="ChEBI" id="CHEBI:134059"/>
        <dbReference type="ChEBI" id="CHEBI:350546"/>
    </reaction>
    <physiologicalReaction direction="left-to-right" evidence="10">
        <dbReference type="Rhea" id="RHEA:51385"/>
    </physiologicalReaction>
</comment>
<dbReference type="SUPFAM" id="SSF55729">
    <property type="entry name" value="Acyl-CoA N-acyltransferases (Nat)"/>
    <property type="match status" value="1"/>
</dbReference>
<dbReference type="InterPro" id="IPR000182">
    <property type="entry name" value="GNAT_dom"/>
</dbReference>
<evidence type="ECO:0000256" key="5">
    <source>
        <dbReference type="ARBA" id="ARBA00050189"/>
    </source>
</evidence>
<comment type="catalytic activity">
    <reaction evidence="12">
        <text>serotonin + acetyl-CoA = N-acetylserotonin + CoA + H(+)</text>
        <dbReference type="Rhea" id="RHEA:25217"/>
        <dbReference type="ChEBI" id="CHEBI:15378"/>
        <dbReference type="ChEBI" id="CHEBI:17697"/>
        <dbReference type="ChEBI" id="CHEBI:57287"/>
        <dbReference type="ChEBI" id="CHEBI:57288"/>
        <dbReference type="ChEBI" id="CHEBI:350546"/>
        <dbReference type="EC" id="2.3.1.87"/>
    </reaction>
    <physiologicalReaction direction="left-to-right" evidence="12">
        <dbReference type="Rhea" id="RHEA:25218"/>
    </physiologicalReaction>
</comment>
<evidence type="ECO:0000256" key="12">
    <source>
        <dbReference type="ARBA" id="ARBA00052491"/>
    </source>
</evidence>
<dbReference type="InterPro" id="IPR016181">
    <property type="entry name" value="Acyl_CoA_acyltransferase"/>
</dbReference>
<evidence type="ECO:0000256" key="3">
    <source>
        <dbReference type="ARBA" id="ARBA00038182"/>
    </source>
</evidence>
<comment type="catalytic activity">
    <reaction evidence="11">
        <text>dopamine + hexadecanoyl-CoA = N-hexadecanoyl-dopamine + CoA + H(+)</text>
        <dbReference type="Rhea" id="RHEA:51376"/>
        <dbReference type="ChEBI" id="CHEBI:15378"/>
        <dbReference type="ChEBI" id="CHEBI:57287"/>
        <dbReference type="ChEBI" id="CHEBI:57379"/>
        <dbReference type="ChEBI" id="CHEBI:59905"/>
        <dbReference type="ChEBI" id="CHEBI:134058"/>
    </reaction>
    <physiologicalReaction direction="left-to-right" evidence="11">
        <dbReference type="Rhea" id="RHEA:51377"/>
    </physiologicalReaction>
</comment>
<dbReference type="PANTHER" id="PTHR20905">
    <property type="entry name" value="N-ACETYLTRANSFERASE-RELATED"/>
    <property type="match status" value="1"/>
</dbReference>
<dbReference type="AlphaFoldDB" id="A0A498S770"/>
<protein>
    <recommendedName>
        <fullName evidence="4">aralkylamine N-acetyltransferase</fullName>
        <ecNumber evidence="4">2.3.1.87</ecNumber>
    </recommendedName>
</protein>
<dbReference type="EC" id="2.3.1.87" evidence="4"/>
<evidence type="ECO:0000256" key="7">
    <source>
        <dbReference type="ARBA" id="ARBA00051284"/>
    </source>
</evidence>
<dbReference type="GO" id="GO:0004059">
    <property type="term" value="F:aralkylamine N-acetyltransferase activity"/>
    <property type="evidence" value="ECO:0007669"/>
    <property type="project" value="UniProtKB-EC"/>
</dbReference>
<comment type="pathway">
    <text evidence="2">Aromatic compound metabolism; melatonin biosynthesis; melatonin from serotonin: step 1/2.</text>
</comment>
<evidence type="ECO:0000313" key="14">
    <source>
        <dbReference type="EMBL" id="VBB29287.1"/>
    </source>
</evidence>